<dbReference type="KEGG" id="ptm:GSPATT00037999001"/>
<organism evidence="1 2">
    <name type="scientific">Paramecium tetraurelia</name>
    <dbReference type="NCBI Taxonomy" id="5888"/>
    <lineage>
        <taxon>Eukaryota</taxon>
        <taxon>Sar</taxon>
        <taxon>Alveolata</taxon>
        <taxon>Ciliophora</taxon>
        <taxon>Intramacronucleata</taxon>
        <taxon>Oligohymenophorea</taxon>
        <taxon>Peniculida</taxon>
        <taxon>Parameciidae</taxon>
        <taxon>Paramecium</taxon>
    </lineage>
</organism>
<name>A0CFJ3_PARTE</name>
<dbReference type="Proteomes" id="UP000000600">
    <property type="component" value="Unassembled WGS sequence"/>
</dbReference>
<proteinExistence type="predicted"/>
<evidence type="ECO:0000313" key="1">
    <source>
        <dbReference type="EMBL" id="CAK69560.1"/>
    </source>
</evidence>
<gene>
    <name evidence="1" type="ORF">GSPATT00037999001</name>
</gene>
<protein>
    <submittedName>
        <fullName evidence="1">Uncharacterized protein</fullName>
    </submittedName>
</protein>
<reference evidence="1 2" key="1">
    <citation type="journal article" date="2006" name="Nature">
        <title>Global trends of whole-genome duplications revealed by the ciliate Paramecium tetraurelia.</title>
        <authorList>
            <consortium name="Genoscope"/>
            <person name="Aury J.-M."/>
            <person name="Jaillon O."/>
            <person name="Duret L."/>
            <person name="Noel B."/>
            <person name="Jubin C."/>
            <person name="Porcel B.M."/>
            <person name="Segurens B."/>
            <person name="Daubin V."/>
            <person name="Anthouard V."/>
            <person name="Aiach N."/>
            <person name="Arnaiz O."/>
            <person name="Billaut A."/>
            <person name="Beisson J."/>
            <person name="Blanc I."/>
            <person name="Bouhouche K."/>
            <person name="Camara F."/>
            <person name="Duharcourt S."/>
            <person name="Guigo R."/>
            <person name="Gogendeau D."/>
            <person name="Katinka M."/>
            <person name="Keller A.-M."/>
            <person name="Kissmehl R."/>
            <person name="Klotz C."/>
            <person name="Koll F."/>
            <person name="Le Moue A."/>
            <person name="Lepere C."/>
            <person name="Malinsky S."/>
            <person name="Nowacki M."/>
            <person name="Nowak J.K."/>
            <person name="Plattner H."/>
            <person name="Poulain J."/>
            <person name="Ruiz F."/>
            <person name="Serrano V."/>
            <person name="Zagulski M."/>
            <person name="Dessen P."/>
            <person name="Betermier M."/>
            <person name="Weissenbach J."/>
            <person name="Scarpelli C."/>
            <person name="Schachter V."/>
            <person name="Sperling L."/>
            <person name="Meyer E."/>
            <person name="Cohen J."/>
            <person name="Wincker P."/>
        </authorList>
    </citation>
    <scope>NUCLEOTIDE SEQUENCE [LARGE SCALE GENOMIC DNA]</scope>
    <source>
        <strain evidence="1 2">Stock d4-2</strain>
    </source>
</reference>
<accession>A0CFJ3</accession>
<dbReference type="AlphaFoldDB" id="A0CFJ3"/>
<evidence type="ECO:0000313" key="2">
    <source>
        <dbReference type="Proteomes" id="UP000000600"/>
    </source>
</evidence>
<dbReference type="GeneID" id="5022740"/>
<dbReference type="HOGENOM" id="CLU_2269039_0_0_1"/>
<sequence length="103" mass="12357">MLSAQAFAYPEHFLRKNNVYNSRNKEAITKSSANVLKGQGLNYDIPKNSKQKKLEHINRKTIKVIQFRECITKRNIEQILGQYQFRRISMVEHQRQLEIYYIR</sequence>
<dbReference type="RefSeq" id="XP_001436957.1">
    <property type="nucleotide sequence ID" value="XM_001436920.1"/>
</dbReference>
<dbReference type="InParanoid" id="A0CFJ3"/>
<keyword evidence="2" id="KW-1185">Reference proteome</keyword>
<dbReference type="EMBL" id="CT868070">
    <property type="protein sequence ID" value="CAK69560.1"/>
    <property type="molecule type" value="Genomic_DNA"/>
</dbReference>